<keyword evidence="3 8" id="KW-0808">Transferase</keyword>
<feature type="compositionally biased region" description="Basic and acidic residues" evidence="5">
    <location>
        <begin position="298"/>
        <end position="312"/>
    </location>
</feature>
<dbReference type="InParanoid" id="A0A090MAC5"/>
<dbReference type="InterPro" id="IPR001537">
    <property type="entry name" value="SpoU_MeTrfase"/>
</dbReference>
<dbReference type="EMBL" id="KZ155772">
    <property type="protein sequence ID" value="OUS48923.1"/>
    <property type="molecule type" value="Genomic_DNA"/>
</dbReference>
<evidence type="ECO:0000313" key="9">
    <source>
        <dbReference type="Proteomes" id="UP000009170"/>
    </source>
</evidence>
<dbReference type="Gene3D" id="3.40.1280.10">
    <property type="match status" value="1"/>
</dbReference>
<dbReference type="OrthoDB" id="497832at2759"/>
<accession>A0A454XQP6</accession>
<dbReference type="PANTHER" id="PTHR42786:SF6">
    <property type="entry name" value="TRNA_RRNA METHYLTRANSFERASE SPOU TYPE DOMAIN-CONTAINING PROTEIN"/>
    <property type="match status" value="1"/>
</dbReference>
<dbReference type="InterPro" id="IPR004384">
    <property type="entry name" value="RNA_MeTrfase_TrmJ/LasT"/>
</dbReference>
<evidence type="ECO:0000256" key="4">
    <source>
        <dbReference type="ARBA" id="ARBA00022691"/>
    </source>
</evidence>
<evidence type="ECO:0000313" key="7">
    <source>
        <dbReference type="EMBL" id="CEF99054.1"/>
    </source>
</evidence>
<sequence length="312" mass="34549">MPVQNDGRDDDSVTHRVVRYVYPGSTPRNGRVIDLGEISAAACASLDVDALLRRDGVELERWTYRVYDNDLEGWRLLMGEGIPRACWSKANAAAATRCELALEERRCRAVQTCSPSTSEVTEGEGGWDSVTAPRPGAQDGFFGIGIYNGKNENNLGTLWRTSYQLGAAYAFVVGRRFKKESSDTANTHQHIPMYTYEDWNDFRRNTPYGAVLVAVEMGGEPLETFEHPKNCVYVLGSEDTGLNTSMLRACRHHVALPATRTASYNVAVTGAILMYDREIKRRERARAAAARAATATPNRRDGIDSVKPHKVG</sequence>
<dbReference type="AlphaFoldDB" id="A0A090MAC5"/>
<dbReference type="STRING" id="70448.A0A090MAC5"/>
<evidence type="ECO:0000256" key="5">
    <source>
        <dbReference type="SAM" id="MobiDB-lite"/>
    </source>
</evidence>
<gene>
    <name evidence="8" type="ORF">BE221DRAFT_189286</name>
    <name evidence="7" type="ORF">OT_ostta09g02180</name>
</gene>
<evidence type="ECO:0000259" key="6">
    <source>
        <dbReference type="Pfam" id="PF00588"/>
    </source>
</evidence>
<keyword evidence="4" id="KW-0949">S-adenosyl-L-methionine</keyword>
<evidence type="ECO:0000256" key="3">
    <source>
        <dbReference type="ARBA" id="ARBA00022679"/>
    </source>
</evidence>
<dbReference type="PANTHER" id="PTHR42786">
    <property type="entry name" value="TRNA/RRNA METHYLTRANSFERASE"/>
    <property type="match status" value="1"/>
</dbReference>
<reference evidence="8" key="3">
    <citation type="submission" date="2017-04" db="EMBL/GenBank/DDBJ databases">
        <title>Population genomics of picophytoplankton unveils novel chromosome hypervariability.</title>
        <authorList>
            <consortium name="DOE Joint Genome Institute"/>
            <person name="Blanc-Mathieu R."/>
            <person name="Krasovec M."/>
            <person name="Hebrard M."/>
            <person name="Yau S."/>
            <person name="Desgranges E."/>
            <person name="Martin J."/>
            <person name="Schackwitz W."/>
            <person name="Kuo A."/>
            <person name="Salin G."/>
            <person name="Donnadieu C."/>
            <person name="Desdevises Y."/>
            <person name="Sanchez-Ferandin S."/>
            <person name="Moreau H."/>
            <person name="Rivals E."/>
            <person name="Grigoriev I.V."/>
            <person name="Grimsley N."/>
            <person name="Eyre-Walker A."/>
            <person name="Piganeau G."/>
        </authorList>
    </citation>
    <scope>NUCLEOTIDE SEQUENCE [LARGE SCALE GENOMIC DNA]</scope>
    <source>
        <strain evidence="8">RCC 1115</strain>
    </source>
</reference>
<name>A0A090MAC5_OSTTA</name>
<dbReference type="InterPro" id="IPR029026">
    <property type="entry name" value="tRNA_m1G_MTases_N"/>
</dbReference>
<reference evidence="7 9" key="1">
    <citation type="journal article" date="2006" name="Proc. Natl. Acad. Sci. U.S.A.">
        <title>Genome analysis of the smallest free-living eukaryote Ostreococcus tauri unveils many unique features.</title>
        <authorList>
            <person name="Derelle E."/>
            <person name="Ferraz C."/>
            <person name="Rombauts S."/>
            <person name="Rouze P."/>
            <person name="Worden A.Z."/>
            <person name="Robbens S."/>
            <person name="Partensky F."/>
            <person name="Degroeve S."/>
            <person name="Echeynie S."/>
            <person name="Cooke R."/>
            <person name="Saeys Y."/>
            <person name="Wuyts J."/>
            <person name="Jabbari K."/>
            <person name="Bowler C."/>
            <person name="Panaud O."/>
            <person name="Piegu B."/>
            <person name="Ball S.G."/>
            <person name="Ral J.-P."/>
            <person name="Bouget F.-Y."/>
            <person name="Piganeau G."/>
            <person name="De Baets B."/>
            <person name="Picard A."/>
            <person name="Delseny M."/>
            <person name="Demaille J."/>
            <person name="Van de Peer Y."/>
            <person name="Moreau H."/>
        </authorList>
    </citation>
    <scope>NUCLEOTIDE SEQUENCE [LARGE SCALE GENOMIC DNA]</scope>
    <source>
        <strain evidence="7 9">OTTH0595</strain>
    </source>
</reference>
<accession>A0A090MAC5</accession>
<evidence type="ECO:0000313" key="8">
    <source>
        <dbReference type="EMBL" id="OUS48923.1"/>
    </source>
</evidence>
<dbReference type="InterPro" id="IPR029028">
    <property type="entry name" value="Alpha/beta_knot_MTases"/>
</dbReference>
<dbReference type="GO" id="GO:0008173">
    <property type="term" value="F:RNA methyltransferase activity"/>
    <property type="evidence" value="ECO:0007669"/>
    <property type="project" value="InterPro"/>
</dbReference>
<organism evidence="7 9">
    <name type="scientific">Ostreococcus tauri</name>
    <name type="common">Marine green alga</name>
    <dbReference type="NCBI Taxonomy" id="70448"/>
    <lineage>
        <taxon>Eukaryota</taxon>
        <taxon>Viridiplantae</taxon>
        <taxon>Chlorophyta</taxon>
        <taxon>Mamiellophyceae</taxon>
        <taxon>Mamiellales</taxon>
        <taxon>Bathycoccaceae</taxon>
        <taxon>Ostreococcus</taxon>
    </lineage>
</organism>
<comment type="similarity">
    <text evidence="1">Belongs to the class IV-like SAM-binding methyltransferase superfamily. RNA methyltransferase TrmH family.</text>
</comment>
<dbReference type="Pfam" id="PF00588">
    <property type="entry name" value="SpoU_methylase"/>
    <property type="match status" value="1"/>
</dbReference>
<dbReference type="GO" id="GO:0005829">
    <property type="term" value="C:cytosol"/>
    <property type="evidence" value="ECO:0007669"/>
    <property type="project" value="TreeGrafter"/>
</dbReference>
<protein>
    <submittedName>
        <fullName evidence="8">Alpha/beta knot methyltransferase</fullName>
    </submittedName>
    <submittedName>
        <fullName evidence="7">tRNA/rRNA methyltransferase, SpoU</fullName>
    </submittedName>
</protein>
<evidence type="ECO:0000256" key="2">
    <source>
        <dbReference type="ARBA" id="ARBA00022603"/>
    </source>
</evidence>
<keyword evidence="2 7" id="KW-0489">Methyltransferase</keyword>
<proteinExistence type="inferred from homology"/>
<dbReference type="Proteomes" id="UP000195557">
    <property type="component" value="Unassembled WGS sequence"/>
</dbReference>
<accession>A0A1Y5ILC8</accession>
<dbReference type="EMBL" id="CAID01000009">
    <property type="protein sequence ID" value="CEF99054.1"/>
    <property type="molecule type" value="Genomic_DNA"/>
</dbReference>
<feature type="region of interest" description="Disordered" evidence="5">
    <location>
        <begin position="288"/>
        <end position="312"/>
    </location>
</feature>
<dbReference type="Proteomes" id="UP000009170">
    <property type="component" value="Unassembled WGS sequence"/>
</dbReference>
<dbReference type="SUPFAM" id="SSF75217">
    <property type="entry name" value="alpha/beta knot"/>
    <property type="match status" value="1"/>
</dbReference>
<keyword evidence="9" id="KW-1185">Reference proteome</keyword>
<feature type="domain" description="tRNA/rRNA methyltransferase SpoU type" evidence="6">
    <location>
        <begin position="146"/>
        <end position="275"/>
    </location>
</feature>
<evidence type="ECO:0000256" key="1">
    <source>
        <dbReference type="ARBA" id="ARBA00007228"/>
    </source>
</evidence>
<feature type="compositionally biased region" description="Low complexity" evidence="5">
    <location>
        <begin position="288"/>
        <end position="297"/>
    </location>
</feature>
<dbReference type="GO" id="GO:0002128">
    <property type="term" value="P:tRNA nucleoside ribose methylation"/>
    <property type="evidence" value="ECO:0007669"/>
    <property type="project" value="TreeGrafter"/>
</dbReference>
<reference evidence="7" key="2">
    <citation type="journal article" date="2014" name="BMC Genomics">
        <title>An improved genome of the model marine alga Ostreococcus tauri unfolds by assessing Illumina de novo assemblies.</title>
        <authorList>
            <person name="Blanc-Mathieu R."/>
            <person name="Verhelst B."/>
            <person name="Derelle E."/>
            <person name="Rombauts S."/>
            <person name="Bouget F.Y."/>
            <person name="Carre I."/>
            <person name="Chateau A."/>
            <person name="Eyre-Walker A."/>
            <person name="Grimsley N."/>
            <person name="Moreau H."/>
            <person name="Piegu B."/>
            <person name="Rivals E."/>
            <person name="Schackwitz W."/>
            <person name="Van de Peer Y."/>
            <person name="Piganeau G."/>
        </authorList>
    </citation>
    <scope>NUCLEOTIDE SEQUENCE</scope>
    <source>
        <strain evidence="7">RCC4221</strain>
    </source>
</reference>
<dbReference type="GO" id="GO:0003723">
    <property type="term" value="F:RNA binding"/>
    <property type="evidence" value="ECO:0007669"/>
    <property type="project" value="InterPro"/>
</dbReference>
<dbReference type="CDD" id="cd18098">
    <property type="entry name" value="SpoU-like"/>
    <property type="match status" value="1"/>
</dbReference>